<reference evidence="2 3" key="1">
    <citation type="submission" date="2018-11" db="EMBL/GenBank/DDBJ databases">
        <authorList>
            <person name="Da X."/>
        </authorList>
    </citation>
    <scope>NUCLEOTIDE SEQUENCE [LARGE SCALE GENOMIC DNA]</scope>
    <source>
        <strain evidence="2 3">S14-144</strain>
    </source>
</reference>
<name>A0A3G8ZJS1_9ACTN</name>
<dbReference type="OrthoDB" id="4374070at2"/>
<dbReference type="RefSeq" id="WP_124797712.1">
    <property type="nucleotide sequence ID" value="NZ_CP034170.1"/>
</dbReference>
<gene>
    <name evidence="2" type="ORF">EH165_01425</name>
</gene>
<dbReference type="Proteomes" id="UP000268084">
    <property type="component" value="Chromosome"/>
</dbReference>
<dbReference type="KEGG" id="nak:EH165_01425"/>
<sequence length="170" mass="18245">MARTKKRKNNTAAHPTPSVATTSRLAGITANLTDPKKTKRYLSIGKIVVPLIAPLAIEGIARARGVLDQRRAAELGVPVERVGAYRGPTGRTLARIDAVSAAVEELRSSRTGDAAVKTFSQTCHDQLHNLAIATHAAAPMPASRRRATLDAIGRELDQLQSQLMHHLVAH</sequence>
<feature type="region of interest" description="Disordered" evidence="1">
    <location>
        <begin position="1"/>
        <end position="22"/>
    </location>
</feature>
<dbReference type="Pfam" id="PF20079">
    <property type="entry name" value="DUF6474"/>
    <property type="match status" value="1"/>
</dbReference>
<evidence type="ECO:0000313" key="2">
    <source>
        <dbReference type="EMBL" id="AZI57027.1"/>
    </source>
</evidence>
<keyword evidence="3" id="KW-1185">Reference proteome</keyword>
<protein>
    <submittedName>
        <fullName evidence="2">Uncharacterized protein</fullName>
    </submittedName>
</protein>
<proteinExistence type="predicted"/>
<evidence type="ECO:0000313" key="3">
    <source>
        <dbReference type="Proteomes" id="UP000268084"/>
    </source>
</evidence>
<evidence type="ECO:0000256" key="1">
    <source>
        <dbReference type="SAM" id="MobiDB-lite"/>
    </source>
</evidence>
<accession>A0A3G8ZJS1</accession>
<feature type="compositionally biased region" description="Polar residues" evidence="1">
    <location>
        <begin position="10"/>
        <end position="22"/>
    </location>
</feature>
<organism evidence="2 3">
    <name type="scientific">Nakamurella antarctica</name>
    <dbReference type="NCBI Taxonomy" id="1902245"/>
    <lineage>
        <taxon>Bacteria</taxon>
        <taxon>Bacillati</taxon>
        <taxon>Actinomycetota</taxon>
        <taxon>Actinomycetes</taxon>
        <taxon>Nakamurellales</taxon>
        <taxon>Nakamurellaceae</taxon>
        <taxon>Nakamurella</taxon>
    </lineage>
</organism>
<reference evidence="2 3" key="2">
    <citation type="submission" date="2018-12" db="EMBL/GenBank/DDBJ databases">
        <title>Nakamurella antarcticus sp. nov., isolated from Antarctica South Shetland Islands soil.</title>
        <authorList>
            <person name="Peng F."/>
        </authorList>
    </citation>
    <scope>NUCLEOTIDE SEQUENCE [LARGE SCALE GENOMIC DNA]</scope>
    <source>
        <strain evidence="2 3">S14-144</strain>
    </source>
</reference>
<dbReference type="EMBL" id="CP034170">
    <property type="protein sequence ID" value="AZI57027.1"/>
    <property type="molecule type" value="Genomic_DNA"/>
</dbReference>
<dbReference type="InterPro" id="IPR045522">
    <property type="entry name" value="DUF6474"/>
</dbReference>
<dbReference type="AlphaFoldDB" id="A0A3G8ZJS1"/>